<reference evidence="2 3" key="1">
    <citation type="submission" date="2023-08" db="EMBL/GenBank/DDBJ databases">
        <title>Methanolobus mangrovi sp. nov. and Methanolobus sediminis sp. nov, two novel methylotrophic methanogens isolated from mangrove sediments in China.</title>
        <authorList>
            <person name="Zhou J."/>
        </authorList>
    </citation>
    <scope>NUCLEOTIDE SEQUENCE [LARGE SCALE GENOMIC DNA]</scope>
    <source>
        <strain evidence="2 3">FTZ6</strain>
    </source>
</reference>
<organism evidence="2 3">
    <name type="scientific">Methanolobus sediminis</name>
    <dbReference type="NCBI Taxonomy" id="3072978"/>
    <lineage>
        <taxon>Archaea</taxon>
        <taxon>Methanobacteriati</taxon>
        <taxon>Methanobacteriota</taxon>
        <taxon>Stenosarchaea group</taxon>
        <taxon>Methanomicrobia</taxon>
        <taxon>Methanosarcinales</taxon>
        <taxon>Methanosarcinaceae</taxon>
        <taxon>Methanolobus</taxon>
    </lineage>
</organism>
<evidence type="ECO:0000256" key="1">
    <source>
        <dbReference type="SAM" id="Phobius"/>
    </source>
</evidence>
<keyword evidence="1" id="KW-1133">Transmembrane helix</keyword>
<feature type="transmembrane region" description="Helical" evidence="1">
    <location>
        <begin position="79"/>
        <end position="99"/>
    </location>
</feature>
<protein>
    <submittedName>
        <fullName evidence="2">Uncharacterized protein</fullName>
    </submittedName>
</protein>
<keyword evidence="1" id="KW-0472">Membrane</keyword>
<dbReference type="RefSeq" id="WP_309311821.1">
    <property type="nucleotide sequence ID" value="NZ_CP133592.1"/>
</dbReference>
<name>A0AA51YMW8_9EURY</name>
<evidence type="ECO:0000313" key="2">
    <source>
        <dbReference type="EMBL" id="WMW26023.1"/>
    </source>
</evidence>
<dbReference type="GeneID" id="84231990"/>
<dbReference type="Proteomes" id="UP001182908">
    <property type="component" value="Chromosome"/>
</dbReference>
<evidence type="ECO:0000313" key="3">
    <source>
        <dbReference type="Proteomes" id="UP001182908"/>
    </source>
</evidence>
<keyword evidence="1" id="KW-0812">Transmembrane</keyword>
<keyword evidence="3" id="KW-1185">Reference proteome</keyword>
<feature type="transmembrane region" description="Helical" evidence="1">
    <location>
        <begin position="21"/>
        <end position="41"/>
    </location>
</feature>
<sequence>MSEVSLSLIPPISKKTTTAIIIAECWVFIALITADAMGVVSYGETRYFHWIISLSPPIWVLLMANPNSQNLSGKDEKRAIMAMVVTFVIVIVVALESILQGNI</sequence>
<accession>A0AA51YMW8</accession>
<gene>
    <name evidence="2" type="ORF">RE474_04695</name>
</gene>
<proteinExistence type="predicted"/>
<dbReference type="EMBL" id="CP133592">
    <property type="protein sequence ID" value="WMW26023.1"/>
    <property type="molecule type" value="Genomic_DNA"/>
</dbReference>
<dbReference type="AlphaFoldDB" id="A0AA51YMW8"/>
<feature type="transmembrane region" description="Helical" evidence="1">
    <location>
        <begin position="47"/>
        <end position="67"/>
    </location>
</feature>
<dbReference type="KEGG" id="mseb:RE474_04695"/>